<feature type="compositionally biased region" description="Low complexity" evidence="2">
    <location>
        <begin position="362"/>
        <end position="385"/>
    </location>
</feature>
<feature type="compositionally biased region" description="Basic and acidic residues" evidence="2">
    <location>
        <begin position="501"/>
        <end position="547"/>
    </location>
</feature>
<feature type="compositionally biased region" description="Low complexity" evidence="2">
    <location>
        <begin position="69"/>
        <end position="83"/>
    </location>
</feature>
<feature type="compositionally biased region" description="Low complexity" evidence="2">
    <location>
        <begin position="206"/>
        <end position="216"/>
    </location>
</feature>
<comment type="caution">
    <text evidence="3">The sequence shown here is derived from an EMBL/GenBank/DDBJ whole genome shotgun (WGS) entry which is preliminary data.</text>
</comment>
<feature type="region of interest" description="Disordered" evidence="2">
    <location>
        <begin position="24"/>
        <end position="293"/>
    </location>
</feature>
<gene>
    <name evidence="3" type="ORF">RRG08_052629</name>
</gene>
<organism evidence="3 4">
    <name type="scientific">Elysia crispata</name>
    <name type="common">lettuce slug</name>
    <dbReference type="NCBI Taxonomy" id="231223"/>
    <lineage>
        <taxon>Eukaryota</taxon>
        <taxon>Metazoa</taxon>
        <taxon>Spiralia</taxon>
        <taxon>Lophotrochozoa</taxon>
        <taxon>Mollusca</taxon>
        <taxon>Gastropoda</taxon>
        <taxon>Heterobranchia</taxon>
        <taxon>Euthyneura</taxon>
        <taxon>Panpulmonata</taxon>
        <taxon>Sacoglossa</taxon>
        <taxon>Placobranchoidea</taxon>
        <taxon>Plakobranchidae</taxon>
        <taxon>Elysia</taxon>
    </lineage>
</organism>
<feature type="compositionally biased region" description="Basic and acidic residues" evidence="2">
    <location>
        <begin position="276"/>
        <end position="285"/>
    </location>
</feature>
<evidence type="ECO:0000313" key="3">
    <source>
        <dbReference type="EMBL" id="KAK3786996.1"/>
    </source>
</evidence>
<dbReference type="Gene3D" id="3.80.10.10">
    <property type="entry name" value="Ribonuclease Inhibitor"/>
    <property type="match status" value="2"/>
</dbReference>
<name>A0AAE1AGV1_9GAST</name>
<evidence type="ECO:0000256" key="1">
    <source>
        <dbReference type="ARBA" id="ARBA00022737"/>
    </source>
</evidence>
<dbReference type="EMBL" id="JAWDGP010001916">
    <property type="protein sequence ID" value="KAK3786996.1"/>
    <property type="molecule type" value="Genomic_DNA"/>
</dbReference>
<dbReference type="InterPro" id="IPR052201">
    <property type="entry name" value="LRR-containing_regulator"/>
</dbReference>
<dbReference type="AlphaFoldDB" id="A0AAE1AGV1"/>
<sequence length="937" mass="99950">MVENSCVTLTTGGLVNFQPKDARGVERTTGKVNINDLTSDEESDTELPRQLAPAAKQKAGSKGRHSRARPAGSRSYSPSASSDSESEQTARGVAQTQVVVLGSQQPQRVKSAAPVTRSSPPDAGKSNTRNPSPPGVKGGNEEKPDLSITKAETAAESGTKVDTELEMGPAQEEQPDPAIGQTLIDEQAKEDQDGKKEEAGRKRSDSSSSSSSSSSSRSEEGSTKDYSDTDKAMDNLKPNKEEEESKREEEAQEVQVSVQVEDGQKKEKDEAETDEKEGADIDVKGEVAGGVEDQELEMMRASSGAENTATVVTVVDIWNEEKQGENEQEVAPARITSTEKDVTSPSTQQEKAEETPEKRPISATSTRSSSSAVSSSSSSGSAVLSDKGLNTANDPTVTPAPNEPERKSNEPETPVVEQVTVVTSSPPKAQPSLSNKEGDEEAAPPEQGKDKQESGSEDSDSDSSSSQSDNEQKENDKVQVKNDQQENTEQADVLALLASKVAEEQKEEEERNSARKEKEETEIQKKKEEEEMKEAKKDEEEQEKKTEVLPSVTVSQHTSGSSSGSSSDGSNSSDDESDGEKRKQSKVSVKTGVIQTEADVHNSDGKHTGKIETADSDPDTMHGGNDPDKVAESADGSLPEPVPPAASLPKVSPGSIQPLLEKSRCMVEIKGVTLNKSQLYECAEHITAHSQLNQLNLVNCGLDDDDLQKVTEALKLSSSNPVLLNLSLNPLSSACVDYLLDLLESKPSIEALLLQGTRLGDAGVERLLNGLLTQHRDTGKRPNSKELQELDLSDCKMGDDGAKAVARLLSSDMEVDTLTLSSNQAVSEHGWAAIGEALSRNTTLETLTLDHNLLGDPGIKAIASGLQDNTCVTALDLNGVGITQVGGRTLLELLKRNTTLLEITLVGNTRLDSATLENIGKYIALNKTMGGGQSTSQ</sequence>
<dbReference type="PANTHER" id="PTHR24111">
    <property type="entry name" value="LEUCINE-RICH REPEAT-CONTAINING PROTEIN 34"/>
    <property type="match status" value="1"/>
</dbReference>
<keyword evidence="4" id="KW-1185">Reference proteome</keyword>
<feature type="compositionally biased region" description="Basic and acidic residues" evidence="2">
    <location>
        <begin position="186"/>
        <end position="205"/>
    </location>
</feature>
<feature type="compositionally biased region" description="Low complexity" evidence="2">
    <location>
        <begin position="411"/>
        <end position="427"/>
    </location>
</feature>
<feature type="region of interest" description="Disordered" evidence="2">
    <location>
        <begin position="320"/>
        <end position="654"/>
    </location>
</feature>
<reference evidence="3" key="1">
    <citation type="journal article" date="2023" name="G3 (Bethesda)">
        <title>A reference genome for the long-term kleptoplast-retaining sea slug Elysia crispata morphotype clarki.</title>
        <authorList>
            <person name="Eastman K.E."/>
            <person name="Pendleton A.L."/>
            <person name="Shaikh M.A."/>
            <person name="Suttiyut T."/>
            <person name="Ogas R."/>
            <person name="Tomko P."/>
            <person name="Gavelis G."/>
            <person name="Widhalm J.R."/>
            <person name="Wisecaver J.H."/>
        </authorList>
    </citation>
    <scope>NUCLEOTIDE SEQUENCE</scope>
    <source>
        <strain evidence="3">ECLA1</strain>
    </source>
</reference>
<keyword evidence="1" id="KW-0677">Repeat</keyword>
<dbReference type="PANTHER" id="PTHR24111:SF3">
    <property type="entry name" value="LEUCINE-RICH REPEAT-CONTAINING PROTEIN 73"/>
    <property type="match status" value="1"/>
</dbReference>
<feature type="compositionally biased region" description="Basic and acidic residues" evidence="2">
    <location>
        <begin position="217"/>
        <end position="249"/>
    </location>
</feature>
<dbReference type="Proteomes" id="UP001283361">
    <property type="component" value="Unassembled WGS sequence"/>
</dbReference>
<feature type="compositionally biased region" description="Basic residues" evidence="2">
    <location>
        <begin position="59"/>
        <end position="68"/>
    </location>
</feature>
<evidence type="ECO:0000256" key="2">
    <source>
        <dbReference type="SAM" id="MobiDB-lite"/>
    </source>
</evidence>
<dbReference type="InterPro" id="IPR032675">
    <property type="entry name" value="LRR_dom_sf"/>
</dbReference>
<dbReference type="SUPFAM" id="SSF52047">
    <property type="entry name" value="RNI-like"/>
    <property type="match status" value="1"/>
</dbReference>
<feature type="compositionally biased region" description="Basic and acidic residues" evidence="2">
    <location>
        <begin position="598"/>
        <end position="613"/>
    </location>
</feature>
<dbReference type="Pfam" id="PF13516">
    <property type="entry name" value="LRR_6"/>
    <property type="match status" value="2"/>
</dbReference>
<proteinExistence type="predicted"/>
<feature type="compositionally biased region" description="Polar residues" evidence="2">
    <location>
        <begin position="94"/>
        <end position="108"/>
    </location>
</feature>
<evidence type="ECO:0000313" key="4">
    <source>
        <dbReference type="Proteomes" id="UP001283361"/>
    </source>
</evidence>
<dbReference type="SMART" id="SM00368">
    <property type="entry name" value="LRR_RI"/>
    <property type="match status" value="5"/>
</dbReference>
<feature type="compositionally biased region" description="Basic and acidic residues" evidence="2">
    <location>
        <begin position="470"/>
        <end position="484"/>
    </location>
</feature>
<feature type="compositionally biased region" description="Basic and acidic residues" evidence="2">
    <location>
        <begin position="350"/>
        <end position="360"/>
    </location>
</feature>
<dbReference type="InterPro" id="IPR001611">
    <property type="entry name" value="Leu-rich_rpt"/>
</dbReference>
<feature type="compositionally biased region" description="Low complexity" evidence="2">
    <location>
        <begin position="559"/>
        <end position="572"/>
    </location>
</feature>
<protein>
    <submittedName>
        <fullName evidence="3">Uncharacterized protein</fullName>
    </submittedName>
</protein>
<accession>A0AAE1AGV1</accession>